<feature type="region of interest" description="Disordered" evidence="1">
    <location>
        <begin position="1"/>
        <end position="30"/>
    </location>
</feature>
<dbReference type="AlphaFoldDB" id="A0A1J9RIK9"/>
<accession>A0A1J9RIK9</accession>
<dbReference type="GeneID" id="31015500"/>
<organism evidence="2 3">
    <name type="scientific">Diplodia corticola</name>
    <dbReference type="NCBI Taxonomy" id="236234"/>
    <lineage>
        <taxon>Eukaryota</taxon>
        <taxon>Fungi</taxon>
        <taxon>Dikarya</taxon>
        <taxon>Ascomycota</taxon>
        <taxon>Pezizomycotina</taxon>
        <taxon>Dothideomycetes</taxon>
        <taxon>Dothideomycetes incertae sedis</taxon>
        <taxon>Botryosphaeriales</taxon>
        <taxon>Botryosphaeriaceae</taxon>
        <taxon>Diplodia</taxon>
    </lineage>
</organism>
<dbReference type="STRING" id="236234.A0A1J9RIK9"/>
<protein>
    <submittedName>
        <fullName evidence="2">Purine-cytosine permease fcy22</fullName>
    </submittedName>
</protein>
<proteinExistence type="predicted"/>
<evidence type="ECO:0000256" key="1">
    <source>
        <dbReference type="SAM" id="MobiDB-lite"/>
    </source>
</evidence>
<keyword evidence="3" id="KW-1185">Reference proteome</keyword>
<name>A0A1J9RIK9_9PEZI</name>
<dbReference type="Proteomes" id="UP000183809">
    <property type="component" value="Unassembled WGS sequence"/>
</dbReference>
<evidence type="ECO:0000313" key="2">
    <source>
        <dbReference type="EMBL" id="OJD32395.1"/>
    </source>
</evidence>
<reference evidence="2 3" key="1">
    <citation type="submission" date="2016-10" db="EMBL/GenBank/DDBJ databases">
        <title>Proteomics and genomics reveal pathogen-plant mechanisms compatible with a hemibiotrophic lifestyle of Diplodia corticola.</title>
        <authorList>
            <person name="Fernandes I."/>
            <person name="De Jonge R."/>
            <person name="Van De Peer Y."/>
            <person name="Devreese B."/>
            <person name="Alves A."/>
            <person name="Esteves A.C."/>
        </authorList>
    </citation>
    <scope>NUCLEOTIDE SEQUENCE [LARGE SCALE GENOMIC DNA]</scope>
    <source>
        <strain evidence="2 3">CBS 112549</strain>
    </source>
</reference>
<gene>
    <name evidence="2" type="ORF">BKCO1_3800030</name>
</gene>
<evidence type="ECO:0000313" key="3">
    <source>
        <dbReference type="Proteomes" id="UP000183809"/>
    </source>
</evidence>
<comment type="caution">
    <text evidence="2">The sequence shown here is derived from an EMBL/GenBank/DDBJ whole genome shotgun (WGS) entry which is preliminary data.</text>
</comment>
<dbReference type="EMBL" id="MNUE01000038">
    <property type="protein sequence ID" value="OJD32395.1"/>
    <property type="molecule type" value="Genomic_DNA"/>
</dbReference>
<dbReference type="RefSeq" id="XP_020128655.1">
    <property type="nucleotide sequence ID" value="XM_020275239.1"/>
</dbReference>
<sequence length="141" mass="16148">MSPPTPTPAAVPVRTRKKPGPKPRPLEQRAFALRKPVTRVERSYSKAKKIEVLMFLQHHRVLRTVNQDFLYRSMREPAKDPYRRPTFAEASRWFKISNRTIENWWKARDTIAPNLTDTVHHAVVGEASATVTNCEATSAKG</sequence>
<dbReference type="OrthoDB" id="5422061at2759"/>